<sequence length="103" mass="11494">MTQLKKLIESSKTTQEILDVLTESNTNLNSLVKQLKASPKVSDVKVGGKPTYREIWFTIGKEDWTLAIDTQLSNDAELQLYSEDGFGADDALKHLNKLGVKIK</sequence>
<dbReference type="EMBL" id="MT732450">
    <property type="protein sequence ID" value="QQO97363.1"/>
    <property type="molecule type" value="Genomic_DNA"/>
</dbReference>
<reference evidence="1" key="1">
    <citation type="submission" date="2020-07" db="EMBL/GenBank/DDBJ databases">
        <title>Highly diverse flavobacterial phages as mortality factor during North Sea spring blooms.</title>
        <authorList>
            <person name="Bartlau N."/>
            <person name="Wichels A."/>
            <person name="Krohne G."/>
            <person name="Adriaenssens E.M."/>
            <person name="Heins A."/>
            <person name="Fuchs B.M."/>
            <person name="Amann R."/>
            <person name="Moraru C."/>
        </authorList>
    </citation>
    <scope>NUCLEOTIDE SEQUENCE</scope>
</reference>
<gene>
    <name evidence="1" type="ORF">Colly1_77</name>
</gene>
<evidence type="ECO:0000313" key="2">
    <source>
        <dbReference type="Proteomes" id="UP000693899"/>
    </source>
</evidence>
<evidence type="ECO:0000313" key="1">
    <source>
        <dbReference type="EMBL" id="QQO97363.1"/>
    </source>
</evidence>
<dbReference type="Proteomes" id="UP000693899">
    <property type="component" value="Segment"/>
</dbReference>
<keyword evidence="2" id="KW-1185">Reference proteome</keyword>
<accession>A0A8E4UY34</accession>
<organism evidence="1 2">
    <name type="scientific">Maribacter phage Colly_1</name>
    <dbReference type="NCBI Taxonomy" id="2745691"/>
    <lineage>
        <taxon>Viruses</taxon>
        <taxon>Duplodnaviria</taxon>
        <taxon>Heunggongvirae</taxon>
        <taxon>Uroviricota</taxon>
        <taxon>Caudoviricetes</taxon>
        <taxon>Molycolviridae</taxon>
        <taxon>Mollyvirus</taxon>
        <taxon>Mollyvirus colly</taxon>
    </lineage>
</organism>
<name>A0A8E4UY34_9CAUD</name>
<proteinExistence type="predicted"/>
<protein>
    <submittedName>
        <fullName evidence="1">Uncharacterized protein</fullName>
    </submittedName>
</protein>